<evidence type="ECO:0000313" key="10">
    <source>
        <dbReference type="Proteomes" id="UP001234989"/>
    </source>
</evidence>
<dbReference type="GO" id="GO:0003964">
    <property type="term" value="F:RNA-directed DNA polymerase activity"/>
    <property type="evidence" value="ECO:0007669"/>
    <property type="project" value="UniProtKB-KW"/>
</dbReference>
<dbReference type="PANTHER" id="PTHR24559:SF444">
    <property type="entry name" value="REVERSE TRANSCRIPTASE DOMAIN-CONTAINING PROTEIN"/>
    <property type="match status" value="1"/>
</dbReference>
<keyword evidence="4" id="KW-0255">Endonuclease</keyword>
<evidence type="ECO:0000259" key="8">
    <source>
        <dbReference type="Pfam" id="PF17917"/>
    </source>
</evidence>
<evidence type="ECO:0000256" key="5">
    <source>
        <dbReference type="ARBA" id="ARBA00022801"/>
    </source>
</evidence>
<feature type="domain" description="Reverse transcriptase RNase H-like" evidence="8">
    <location>
        <begin position="125"/>
        <end position="172"/>
    </location>
</feature>
<dbReference type="Gene3D" id="3.10.10.10">
    <property type="entry name" value="HIV Type 1 Reverse Transcriptase, subunit A, domain 1"/>
    <property type="match status" value="1"/>
</dbReference>
<dbReference type="GO" id="GO:0016787">
    <property type="term" value="F:hydrolase activity"/>
    <property type="evidence" value="ECO:0007669"/>
    <property type="project" value="UniProtKB-KW"/>
</dbReference>
<keyword evidence="1" id="KW-0808">Transferase</keyword>
<protein>
    <submittedName>
        <fullName evidence="9">Uncharacterized protein</fullName>
    </submittedName>
</protein>
<evidence type="ECO:0000256" key="2">
    <source>
        <dbReference type="ARBA" id="ARBA00022695"/>
    </source>
</evidence>
<dbReference type="SUPFAM" id="SSF56672">
    <property type="entry name" value="DNA/RNA polymerases"/>
    <property type="match status" value="1"/>
</dbReference>
<evidence type="ECO:0000256" key="1">
    <source>
        <dbReference type="ARBA" id="ARBA00022679"/>
    </source>
</evidence>
<evidence type="ECO:0000313" key="9">
    <source>
        <dbReference type="EMBL" id="WMV38310.1"/>
    </source>
</evidence>
<dbReference type="PANTHER" id="PTHR24559">
    <property type="entry name" value="TRANSPOSON TY3-I GAG-POL POLYPROTEIN"/>
    <property type="match status" value="1"/>
</dbReference>
<evidence type="ECO:0000256" key="3">
    <source>
        <dbReference type="ARBA" id="ARBA00022722"/>
    </source>
</evidence>
<dbReference type="CDD" id="cd01647">
    <property type="entry name" value="RT_LTR"/>
    <property type="match status" value="1"/>
</dbReference>
<dbReference type="AlphaFoldDB" id="A0AAF0U2Y3"/>
<organism evidence="9 10">
    <name type="scientific">Solanum verrucosum</name>
    <dbReference type="NCBI Taxonomy" id="315347"/>
    <lineage>
        <taxon>Eukaryota</taxon>
        <taxon>Viridiplantae</taxon>
        <taxon>Streptophyta</taxon>
        <taxon>Embryophyta</taxon>
        <taxon>Tracheophyta</taxon>
        <taxon>Spermatophyta</taxon>
        <taxon>Magnoliopsida</taxon>
        <taxon>eudicotyledons</taxon>
        <taxon>Gunneridae</taxon>
        <taxon>Pentapetalae</taxon>
        <taxon>asterids</taxon>
        <taxon>lamiids</taxon>
        <taxon>Solanales</taxon>
        <taxon>Solanaceae</taxon>
        <taxon>Solanoideae</taxon>
        <taxon>Solaneae</taxon>
        <taxon>Solanum</taxon>
    </lineage>
</organism>
<name>A0AAF0U2Y3_SOLVR</name>
<dbReference type="Pfam" id="PF00078">
    <property type="entry name" value="RVT_1"/>
    <property type="match status" value="1"/>
</dbReference>
<sequence>MRRPFLFVKKKDGTMRMCINYRQLNKVTVKNKYHLSSIDDLFDKLQGAYFFYLDSFVIVFIDDILVYSRTEDDHDKHLRIALHRLREEKLYAKFSKFFVASLDMWYPRRVLKWIKTRLRQLEGVDFTIYYDASRVGLGGVLTQNGKVIACASRNLKTHEKNYPTNDLEFIDVLVLKFKLKFRVCYPQLCVALYTEKKRHAQNTEKCKLAPGDLVLLYKARLCCFPARSKSQWTGPFRVTQVSLQGVVELEKRNGTRFKADQ</sequence>
<dbReference type="Gene3D" id="3.30.70.270">
    <property type="match status" value="2"/>
</dbReference>
<dbReference type="GO" id="GO:0004519">
    <property type="term" value="F:endonuclease activity"/>
    <property type="evidence" value="ECO:0007669"/>
    <property type="project" value="UniProtKB-KW"/>
</dbReference>
<reference evidence="9" key="1">
    <citation type="submission" date="2023-08" db="EMBL/GenBank/DDBJ databases">
        <title>A de novo genome assembly of Solanum verrucosum Schlechtendal, a Mexican diploid species geographically isolated from the other diploid A-genome species in potato relatives.</title>
        <authorList>
            <person name="Hosaka K."/>
        </authorList>
    </citation>
    <scope>NUCLEOTIDE SEQUENCE</scope>
    <source>
        <tissue evidence="9">Young leaves</tissue>
    </source>
</reference>
<dbReference type="Pfam" id="PF17917">
    <property type="entry name" value="RT_RNaseH"/>
    <property type="match status" value="1"/>
</dbReference>
<feature type="domain" description="Reverse transcriptase" evidence="7">
    <location>
        <begin position="38"/>
        <end position="100"/>
    </location>
</feature>
<proteinExistence type="predicted"/>
<dbReference type="InterPro" id="IPR043502">
    <property type="entry name" value="DNA/RNA_pol_sf"/>
</dbReference>
<evidence type="ECO:0000256" key="4">
    <source>
        <dbReference type="ARBA" id="ARBA00022759"/>
    </source>
</evidence>
<keyword evidence="10" id="KW-1185">Reference proteome</keyword>
<keyword evidence="2" id="KW-0548">Nucleotidyltransferase</keyword>
<dbReference type="InterPro" id="IPR053134">
    <property type="entry name" value="RNA-dir_DNA_polymerase"/>
</dbReference>
<evidence type="ECO:0000256" key="6">
    <source>
        <dbReference type="ARBA" id="ARBA00022918"/>
    </source>
</evidence>
<dbReference type="InterPro" id="IPR041373">
    <property type="entry name" value="RT_RNaseH"/>
</dbReference>
<keyword evidence="6" id="KW-0695">RNA-directed DNA polymerase</keyword>
<keyword evidence="3" id="KW-0540">Nuclease</keyword>
<evidence type="ECO:0000259" key="7">
    <source>
        <dbReference type="Pfam" id="PF00078"/>
    </source>
</evidence>
<keyword evidence="5" id="KW-0378">Hydrolase</keyword>
<dbReference type="InterPro" id="IPR000477">
    <property type="entry name" value="RT_dom"/>
</dbReference>
<gene>
    <name evidence="9" type="ORF">MTR67_031695</name>
</gene>
<dbReference type="InterPro" id="IPR043128">
    <property type="entry name" value="Rev_trsase/Diguanyl_cyclase"/>
</dbReference>
<dbReference type="EMBL" id="CP133618">
    <property type="protein sequence ID" value="WMV38310.1"/>
    <property type="molecule type" value="Genomic_DNA"/>
</dbReference>
<dbReference type="Proteomes" id="UP001234989">
    <property type="component" value="Chromosome 7"/>
</dbReference>
<accession>A0AAF0U2Y3</accession>